<evidence type="ECO:0000313" key="1">
    <source>
        <dbReference type="EMBL" id="EST18665.1"/>
    </source>
</evidence>
<evidence type="ECO:0000313" key="2">
    <source>
        <dbReference type="Proteomes" id="UP000017984"/>
    </source>
</evidence>
<accession>V6JFR9</accession>
<protein>
    <submittedName>
        <fullName evidence="1">Uncharacterized protein</fullName>
    </submittedName>
</protein>
<organism evidence="1 2">
    <name type="scientific">Streptomyces roseochromogenus subsp. oscitans DS 12.976</name>
    <dbReference type="NCBI Taxonomy" id="1352936"/>
    <lineage>
        <taxon>Bacteria</taxon>
        <taxon>Bacillati</taxon>
        <taxon>Actinomycetota</taxon>
        <taxon>Actinomycetes</taxon>
        <taxon>Kitasatosporales</taxon>
        <taxon>Streptomycetaceae</taxon>
        <taxon>Streptomyces</taxon>
    </lineage>
</organism>
<dbReference type="AlphaFoldDB" id="V6JFR9"/>
<sequence>MVTFHLPPDGVELVSTAVPSVVPTNIAGVTPTGAVITPVFAGTSTPFPAMWTGCHRPLFLAVKKMSTL</sequence>
<dbReference type="EMBL" id="AWQX01000390">
    <property type="protein sequence ID" value="EST18665.1"/>
    <property type="molecule type" value="Genomic_DNA"/>
</dbReference>
<gene>
    <name evidence="1" type="ORF">M878_44655</name>
</gene>
<keyword evidence="2" id="KW-1185">Reference proteome</keyword>
<dbReference type="Proteomes" id="UP000017984">
    <property type="component" value="Chromosome"/>
</dbReference>
<comment type="caution">
    <text evidence="1">The sequence shown here is derived from an EMBL/GenBank/DDBJ whole genome shotgun (WGS) entry which is preliminary data.</text>
</comment>
<dbReference type="HOGENOM" id="CLU_2792356_0_0_11"/>
<proteinExistence type="predicted"/>
<name>V6JFR9_STRRC</name>
<reference evidence="1 2" key="1">
    <citation type="journal article" date="2014" name="Genome Announc.">
        <title>Draft Genome Sequence of Streptomyces roseochromogenes subsp. oscitans DS 12.976, Producer of the Aminocoumarin Antibiotic Clorobiocin.</title>
        <authorList>
            <person name="Ruckert C."/>
            <person name="Kalinowski J."/>
            <person name="Heide L."/>
            <person name="Apel A.K."/>
        </authorList>
    </citation>
    <scope>NUCLEOTIDE SEQUENCE [LARGE SCALE GENOMIC DNA]</scope>
    <source>
        <strain evidence="1 2">DS 12.976</strain>
    </source>
</reference>